<protein>
    <submittedName>
        <fullName evidence="1">Uncharacterized protein</fullName>
    </submittedName>
</protein>
<name>A0A1S1LGJ1_MYCCH</name>
<reference evidence="1 2" key="1">
    <citation type="submission" date="2016-10" db="EMBL/GenBank/DDBJ databases">
        <title>Evaluation of Human, Veterinary and Environmental Mycobacterium chelonae Isolates by Core Genome Phylogenomic Analysis, Targeted Gene Comparison, and Anti-microbial Susceptibility Patterns: A Tale of Mistaken Identities.</title>
        <authorList>
            <person name="Fogelson S.B."/>
            <person name="Camus A.C."/>
            <person name="Lorenz W."/>
            <person name="Vasireddy R."/>
            <person name="Vasireddy S."/>
            <person name="Smith T."/>
            <person name="Brown-Elliott B.A."/>
            <person name="Wallace R.J.Jr."/>
            <person name="Hasan N.A."/>
            <person name="Reischl U."/>
            <person name="Sanchez S."/>
        </authorList>
    </citation>
    <scope>NUCLEOTIDE SEQUENCE [LARGE SCALE GENOMIC DNA]</scope>
    <source>
        <strain evidence="1 2">15515</strain>
    </source>
</reference>
<evidence type="ECO:0000313" key="1">
    <source>
        <dbReference type="EMBL" id="OHU47420.1"/>
    </source>
</evidence>
<gene>
    <name evidence="1" type="ORF">BKG82_27835</name>
</gene>
<comment type="caution">
    <text evidence="1">The sequence shown here is derived from an EMBL/GenBank/DDBJ whole genome shotgun (WGS) entry which is preliminary data.</text>
</comment>
<organism evidence="1 2">
    <name type="scientific">Mycobacteroides chelonae</name>
    <name type="common">Mycobacterium chelonae</name>
    <dbReference type="NCBI Taxonomy" id="1774"/>
    <lineage>
        <taxon>Bacteria</taxon>
        <taxon>Bacillati</taxon>
        <taxon>Actinomycetota</taxon>
        <taxon>Actinomycetes</taxon>
        <taxon>Mycobacteriales</taxon>
        <taxon>Mycobacteriaceae</taxon>
        <taxon>Mycobacteroides</taxon>
    </lineage>
</organism>
<evidence type="ECO:0000313" key="2">
    <source>
        <dbReference type="Proteomes" id="UP000180043"/>
    </source>
</evidence>
<sequence length="70" mass="7201">MVEAASMTLELPMPGPVEVRACAPPVVMSLAGVPAIGLPGPIVQYSGARLAECVMEALQDAGLRIQLPES</sequence>
<accession>A0A1S1LGJ1</accession>
<dbReference type="Proteomes" id="UP000180043">
    <property type="component" value="Unassembled WGS sequence"/>
</dbReference>
<proteinExistence type="predicted"/>
<dbReference type="EMBL" id="MLIQ01000042">
    <property type="protein sequence ID" value="OHU47420.1"/>
    <property type="molecule type" value="Genomic_DNA"/>
</dbReference>
<dbReference type="AlphaFoldDB" id="A0A1S1LGJ1"/>